<dbReference type="GO" id="GO:0052717">
    <property type="term" value="F:tRNA-specific adenosine-34 deaminase activity"/>
    <property type="evidence" value="ECO:0007669"/>
    <property type="project" value="UniProtKB-UniRule"/>
</dbReference>
<keyword evidence="6 8" id="KW-0862">Zinc</keyword>
<evidence type="ECO:0000256" key="4">
    <source>
        <dbReference type="ARBA" id="ARBA00022723"/>
    </source>
</evidence>
<dbReference type="PANTHER" id="PTHR11079:SF202">
    <property type="entry name" value="TRNA-SPECIFIC ADENOSINE DEAMINASE"/>
    <property type="match status" value="1"/>
</dbReference>
<dbReference type="PANTHER" id="PTHR11079">
    <property type="entry name" value="CYTOSINE DEAMINASE FAMILY MEMBER"/>
    <property type="match status" value="1"/>
</dbReference>
<evidence type="ECO:0000256" key="6">
    <source>
        <dbReference type="ARBA" id="ARBA00022833"/>
    </source>
</evidence>
<feature type="domain" description="CMP/dCMP-type deaminase" evidence="9">
    <location>
        <begin position="4"/>
        <end position="131"/>
    </location>
</feature>
<evidence type="ECO:0000256" key="3">
    <source>
        <dbReference type="ARBA" id="ARBA00022694"/>
    </source>
</evidence>
<dbReference type="HAMAP" id="MF_00972">
    <property type="entry name" value="tRNA_aden_deaminase"/>
    <property type="match status" value="1"/>
</dbReference>
<dbReference type="PROSITE" id="PS00903">
    <property type="entry name" value="CYT_DCMP_DEAMINASES_1"/>
    <property type="match status" value="1"/>
</dbReference>
<reference evidence="10 11" key="1">
    <citation type="journal article" date="2017" name="Int. J. Syst. Evol. Microbiol.">
        <title>Jeotgalibaca porci sp. nov. and Jeotgalibaca arthritidis sp. nov., isolated from pigs, and emended description of the genus Jeotgalibaca.</title>
        <authorList>
            <person name="Zamora L."/>
            <person name="Perez-Sancho M."/>
            <person name="Dominguez L."/>
            <person name="Fernandez-Garayzabal J.F."/>
            <person name="Vela A.I."/>
        </authorList>
    </citation>
    <scope>NUCLEOTIDE SEQUENCE [LARGE SCALE GENOMIC DNA]</scope>
    <source>
        <strain evidence="10 11">CECT 9157</strain>
    </source>
</reference>
<dbReference type="InterPro" id="IPR002125">
    <property type="entry name" value="CMP_dCMP_dom"/>
</dbReference>
<sequence>MNQEEKEGFMREAIKEAEKAKQLGEVPIGAVVVLDGEIIGRGHNERETTHDATTHAEMSAIRQANHHLKNWRLEDASLFVTLEPCPMCSGAIILSRVKEVYYGAADLKGGTAGTLMNLLEDERFNHQSQVEVGILEAECKALLQDFFRNLRKQRKEERRNHLKRVHQQQLENES</sequence>
<dbReference type="InterPro" id="IPR016192">
    <property type="entry name" value="APOBEC/CMP_deaminase_Zn-bd"/>
</dbReference>
<dbReference type="Pfam" id="PF14437">
    <property type="entry name" value="MafB19-deam"/>
    <property type="match status" value="1"/>
</dbReference>
<dbReference type="PROSITE" id="PS51747">
    <property type="entry name" value="CYT_DCMP_DEAMINASES_2"/>
    <property type="match status" value="1"/>
</dbReference>
<feature type="active site" description="Proton donor" evidence="8">
    <location>
        <position position="57"/>
    </location>
</feature>
<keyword evidence="4 8" id="KW-0479">Metal-binding</keyword>
<feature type="binding site" evidence="8">
    <location>
        <position position="55"/>
    </location>
    <ligand>
        <name>Zn(2+)</name>
        <dbReference type="ChEBI" id="CHEBI:29105"/>
        <note>catalytic</note>
    </ligand>
</feature>
<evidence type="ECO:0000256" key="7">
    <source>
        <dbReference type="ARBA" id="ARBA00048045"/>
    </source>
</evidence>
<keyword evidence="11" id="KW-1185">Reference proteome</keyword>
<evidence type="ECO:0000256" key="5">
    <source>
        <dbReference type="ARBA" id="ARBA00022801"/>
    </source>
</evidence>
<dbReference type="KEGG" id="jar:G7057_04700"/>
<proteinExistence type="inferred from homology"/>
<evidence type="ECO:0000256" key="8">
    <source>
        <dbReference type="HAMAP-Rule" id="MF_00972"/>
    </source>
</evidence>
<evidence type="ECO:0000256" key="2">
    <source>
        <dbReference type="ARBA" id="ARBA00011738"/>
    </source>
</evidence>
<evidence type="ECO:0000313" key="10">
    <source>
        <dbReference type="EMBL" id="QII81843.1"/>
    </source>
</evidence>
<comment type="cofactor">
    <cofactor evidence="8">
        <name>Zn(2+)</name>
        <dbReference type="ChEBI" id="CHEBI:29105"/>
    </cofactor>
    <text evidence="8">Binds 1 zinc ion per subunit.</text>
</comment>
<dbReference type="FunFam" id="3.40.140.10:FF:000005">
    <property type="entry name" value="tRNA-specific adenosine deaminase"/>
    <property type="match status" value="1"/>
</dbReference>
<dbReference type="EC" id="3.5.4.33" evidence="8"/>
<dbReference type="InterPro" id="IPR028883">
    <property type="entry name" value="tRNA_aden_deaminase"/>
</dbReference>
<dbReference type="AlphaFoldDB" id="A0A6G7K9A4"/>
<gene>
    <name evidence="8" type="primary">tadA</name>
    <name evidence="10" type="ORF">G7057_04700</name>
</gene>
<protein>
    <recommendedName>
        <fullName evidence="8">tRNA-specific adenosine deaminase</fullName>
        <ecNumber evidence="8">3.5.4.33</ecNumber>
    </recommendedName>
</protein>
<keyword evidence="5 8" id="KW-0378">Hydrolase</keyword>
<feature type="binding site" evidence="8">
    <location>
        <position position="85"/>
    </location>
    <ligand>
        <name>Zn(2+)</name>
        <dbReference type="ChEBI" id="CHEBI:29105"/>
        <note>catalytic</note>
    </ligand>
</feature>
<feature type="binding site" evidence="8">
    <location>
        <position position="88"/>
    </location>
    <ligand>
        <name>Zn(2+)</name>
        <dbReference type="ChEBI" id="CHEBI:29105"/>
        <note>catalytic</note>
    </ligand>
</feature>
<dbReference type="RefSeq" id="WP_166161719.1">
    <property type="nucleotide sequence ID" value="NZ_CP049740.1"/>
</dbReference>
<comment type="function">
    <text evidence="8">Catalyzes the deamination of adenosine to inosine at the wobble position 34 of tRNA(Arg2).</text>
</comment>
<dbReference type="CDD" id="cd01285">
    <property type="entry name" value="nucleoside_deaminase"/>
    <property type="match status" value="1"/>
</dbReference>
<evidence type="ECO:0000259" key="9">
    <source>
        <dbReference type="PROSITE" id="PS51747"/>
    </source>
</evidence>
<accession>A0A6G7K9A4</accession>
<keyword evidence="3 8" id="KW-0819">tRNA processing</keyword>
<dbReference type="Gene3D" id="3.40.140.10">
    <property type="entry name" value="Cytidine Deaminase, domain 2"/>
    <property type="match status" value="1"/>
</dbReference>
<dbReference type="EMBL" id="CP049740">
    <property type="protein sequence ID" value="QII81843.1"/>
    <property type="molecule type" value="Genomic_DNA"/>
</dbReference>
<evidence type="ECO:0000313" key="11">
    <source>
        <dbReference type="Proteomes" id="UP000501451"/>
    </source>
</evidence>
<organism evidence="10 11">
    <name type="scientific">Jeotgalibaca arthritidis</name>
    <dbReference type="NCBI Taxonomy" id="1868794"/>
    <lineage>
        <taxon>Bacteria</taxon>
        <taxon>Bacillati</taxon>
        <taxon>Bacillota</taxon>
        <taxon>Bacilli</taxon>
        <taxon>Lactobacillales</taxon>
        <taxon>Carnobacteriaceae</taxon>
        <taxon>Jeotgalibaca</taxon>
    </lineage>
</organism>
<dbReference type="GO" id="GO:0008270">
    <property type="term" value="F:zinc ion binding"/>
    <property type="evidence" value="ECO:0007669"/>
    <property type="project" value="UniProtKB-UniRule"/>
</dbReference>
<dbReference type="NCBIfam" id="NF008113">
    <property type="entry name" value="PRK10860.1"/>
    <property type="match status" value="1"/>
</dbReference>
<dbReference type="InterPro" id="IPR016193">
    <property type="entry name" value="Cytidine_deaminase-like"/>
</dbReference>
<comment type="similarity">
    <text evidence="1">Belongs to the cytidine and deoxycytidylate deaminase family. ADAT2 subfamily.</text>
</comment>
<name>A0A6G7K9A4_9LACT</name>
<comment type="subunit">
    <text evidence="2 8">Homodimer.</text>
</comment>
<evidence type="ECO:0000256" key="1">
    <source>
        <dbReference type="ARBA" id="ARBA00010669"/>
    </source>
</evidence>
<comment type="catalytic activity">
    <reaction evidence="7 8">
        <text>adenosine(34) in tRNA + H2O + H(+) = inosine(34) in tRNA + NH4(+)</text>
        <dbReference type="Rhea" id="RHEA:43168"/>
        <dbReference type="Rhea" id="RHEA-COMP:10373"/>
        <dbReference type="Rhea" id="RHEA-COMP:10374"/>
        <dbReference type="ChEBI" id="CHEBI:15377"/>
        <dbReference type="ChEBI" id="CHEBI:15378"/>
        <dbReference type="ChEBI" id="CHEBI:28938"/>
        <dbReference type="ChEBI" id="CHEBI:74411"/>
        <dbReference type="ChEBI" id="CHEBI:82852"/>
        <dbReference type="EC" id="3.5.4.33"/>
    </reaction>
</comment>
<dbReference type="GO" id="GO:0002100">
    <property type="term" value="P:tRNA wobble adenosine to inosine editing"/>
    <property type="evidence" value="ECO:0007669"/>
    <property type="project" value="UniProtKB-UniRule"/>
</dbReference>
<dbReference type="Proteomes" id="UP000501451">
    <property type="component" value="Chromosome"/>
</dbReference>
<dbReference type="SUPFAM" id="SSF53927">
    <property type="entry name" value="Cytidine deaminase-like"/>
    <property type="match status" value="1"/>
</dbReference>
<dbReference type="InterPro" id="IPR058535">
    <property type="entry name" value="MafB19-deam"/>
</dbReference>